<sequence>MSTSRSSARASAAVVGASWMIFAGAAFAITNSAMQYLTMTQGLSSTSATFWQYLISLIAMVPVIWRIGFAGLRTKQLGLHVFRVVLAALGVQFWVAGLANGVPIWQAIALLMTSPFFVTIGAAAFLGEKASGQRWLATVVGFVGGMIILSPWDDTFQLVAFLPIVAALLWGSSILCMKKLEENDSPQSVTLYLLLLLTPINLALALLAPSGLALPVGMNMWWLVVLAGLLGAIAQGSLAMAYQRVDAAYLQPFDHLKLPLNVLCGFLVFGWVPPGNLWLGAALIIGASLYIVHVERKST</sequence>
<dbReference type="GO" id="GO:0016020">
    <property type="term" value="C:membrane"/>
    <property type="evidence" value="ECO:0007669"/>
    <property type="project" value="UniProtKB-SubCell"/>
</dbReference>
<dbReference type="PANTHER" id="PTHR22911">
    <property type="entry name" value="ACYL-MALONYL CONDENSING ENZYME-RELATED"/>
    <property type="match status" value="1"/>
</dbReference>
<keyword evidence="4 6" id="KW-1133">Transmembrane helix</keyword>
<accession>A0A166AI97</accession>
<evidence type="ECO:0000256" key="6">
    <source>
        <dbReference type="SAM" id="Phobius"/>
    </source>
</evidence>
<name>A0A166AI97_9HYPH</name>
<dbReference type="InterPro" id="IPR000620">
    <property type="entry name" value="EamA_dom"/>
</dbReference>
<reference evidence="8 9" key="1">
    <citation type="journal article" date="2016" name="Front. Microbiol.">
        <title>Comparative Genomic Analysis Reveals a Diverse Repertoire of Genes Involved in Prokaryote-Eukaryote Interactions within the Pseudovibrio Genus.</title>
        <authorList>
            <person name="Romano S."/>
            <person name="Fernandez-Guerra A."/>
            <person name="Reen F.J."/>
            <person name="Glockner F.O."/>
            <person name="Crowley S.P."/>
            <person name="O'Sullivan O."/>
            <person name="Cotter P.D."/>
            <person name="Adams C."/>
            <person name="Dobson A.D."/>
            <person name="O'Gara F."/>
        </authorList>
    </citation>
    <scope>NUCLEOTIDE SEQUENCE [LARGE SCALE GENOMIC DNA]</scope>
    <source>
        <strain evidence="8 9">Ad2</strain>
    </source>
</reference>
<evidence type="ECO:0000313" key="8">
    <source>
        <dbReference type="EMBL" id="KZL21150.1"/>
    </source>
</evidence>
<comment type="similarity">
    <text evidence="2">Belongs to the drug/metabolite transporter (DMT) superfamily. 10 TMS drug/metabolite exporter (DME) (TC 2.A.7.3) family.</text>
</comment>
<dbReference type="AlphaFoldDB" id="A0A166AI97"/>
<dbReference type="PATRIC" id="fig|989403.3.peg.459"/>
<keyword evidence="3 6" id="KW-0812">Transmembrane</keyword>
<evidence type="ECO:0000256" key="4">
    <source>
        <dbReference type="ARBA" id="ARBA00022989"/>
    </source>
</evidence>
<comment type="caution">
    <text evidence="8">The sequence shown here is derived from an EMBL/GenBank/DDBJ whole genome shotgun (WGS) entry which is preliminary data.</text>
</comment>
<feature type="transmembrane region" description="Helical" evidence="6">
    <location>
        <begin position="220"/>
        <end position="242"/>
    </location>
</feature>
<feature type="transmembrane region" description="Helical" evidence="6">
    <location>
        <begin position="12"/>
        <end position="30"/>
    </location>
</feature>
<evidence type="ECO:0000313" key="9">
    <source>
        <dbReference type="Proteomes" id="UP000076577"/>
    </source>
</evidence>
<feature type="transmembrane region" description="Helical" evidence="6">
    <location>
        <begin position="254"/>
        <end position="271"/>
    </location>
</feature>
<feature type="domain" description="EamA" evidence="7">
    <location>
        <begin position="16"/>
        <end position="149"/>
    </location>
</feature>
<feature type="domain" description="EamA" evidence="7">
    <location>
        <begin position="160"/>
        <end position="291"/>
    </location>
</feature>
<evidence type="ECO:0000256" key="5">
    <source>
        <dbReference type="ARBA" id="ARBA00023136"/>
    </source>
</evidence>
<feature type="transmembrane region" description="Helical" evidence="6">
    <location>
        <begin position="158"/>
        <end position="177"/>
    </location>
</feature>
<dbReference type="OrthoDB" id="9812899at2"/>
<feature type="transmembrane region" description="Helical" evidence="6">
    <location>
        <begin position="189"/>
        <end position="208"/>
    </location>
</feature>
<proteinExistence type="inferred from homology"/>
<evidence type="ECO:0000259" key="7">
    <source>
        <dbReference type="Pfam" id="PF00892"/>
    </source>
</evidence>
<evidence type="ECO:0000256" key="2">
    <source>
        <dbReference type="ARBA" id="ARBA00009853"/>
    </source>
</evidence>
<keyword evidence="5 6" id="KW-0472">Membrane</keyword>
<keyword evidence="9" id="KW-1185">Reference proteome</keyword>
<comment type="subcellular location">
    <subcellularLocation>
        <location evidence="1">Membrane</location>
        <topology evidence="1">Multi-pass membrane protein</topology>
    </subcellularLocation>
</comment>
<evidence type="ECO:0000256" key="3">
    <source>
        <dbReference type="ARBA" id="ARBA00022692"/>
    </source>
</evidence>
<evidence type="ECO:0000256" key="1">
    <source>
        <dbReference type="ARBA" id="ARBA00004141"/>
    </source>
</evidence>
<dbReference type="Proteomes" id="UP000076577">
    <property type="component" value="Unassembled WGS sequence"/>
</dbReference>
<feature type="transmembrane region" description="Helical" evidence="6">
    <location>
        <begin position="104"/>
        <end position="126"/>
    </location>
</feature>
<dbReference type="Pfam" id="PF00892">
    <property type="entry name" value="EamA"/>
    <property type="match status" value="2"/>
</dbReference>
<organism evidence="8 9">
    <name type="scientific">Pseudovibrio axinellae</name>
    <dbReference type="NCBI Taxonomy" id="989403"/>
    <lineage>
        <taxon>Bacteria</taxon>
        <taxon>Pseudomonadati</taxon>
        <taxon>Pseudomonadota</taxon>
        <taxon>Alphaproteobacteria</taxon>
        <taxon>Hyphomicrobiales</taxon>
        <taxon>Stappiaceae</taxon>
        <taxon>Pseudovibrio</taxon>
    </lineage>
</organism>
<dbReference type="EMBL" id="LMCB01000004">
    <property type="protein sequence ID" value="KZL21150.1"/>
    <property type="molecule type" value="Genomic_DNA"/>
</dbReference>
<dbReference type="SUPFAM" id="SSF103481">
    <property type="entry name" value="Multidrug resistance efflux transporter EmrE"/>
    <property type="match status" value="2"/>
</dbReference>
<feature type="transmembrane region" description="Helical" evidence="6">
    <location>
        <begin position="81"/>
        <end position="98"/>
    </location>
</feature>
<gene>
    <name evidence="8" type="primary">ribN_1</name>
    <name evidence="8" type="ORF">PsAD2_00435</name>
</gene>
<feature type="transmembrane region" description="Helical" evidence="6">
    <location>
        <begin position="135"/>
        <end position="152"/>
    </location>
</feature>
<feature type="transmembrane region" description="Helical" evidence="6">
    <location>
        <begin position="277"/>
        <end position="294"/>
    </location>
</feature>
<dbReference type="PANTHER" id="PTHR22911:SF6">
    <property type="entry name" value="SOLUTE CARRIER FAMILY 35 MEMBER G1"/>
    <property type="match status" value="1"/>
</dbReference>
<dbReference type="RefSeq" id="WP_068001519.1">
    <property type="nucleotide sequence ID" value="NZ_FOFM01000005.1"/>
</dbReference>
<feature type="transmembrane region" description="Helical" evidence="6">
    <location>
        <begin position="50"/>
        <end position="69"/>
    </location>
</feature>
<protein>
    <submittedName>
        <fullName evidence="8">Riboflavin transporter</fullName>
    </submittedName>
</protein>
<dbReference type="InterPro" id="IPR037185">
    <property type="entry name" value="EmrE-like"/>
</dbReference>